<gene>
    <name evidence="1" type="ORF">MML48_1g04336</name>
</gene>
<sequence length="127" mass="15308">MFSCDVCGRGYTRRSNLCRHKRECGKIPSYQCSQCSYSTFRKYYLKTHMMRRHESNPLYAETYIDSEGKHVCIRCQKKYIHMRHLKRHIKFECGVEPQFTCGYCLRKFKHNSHLKGHVFRKHGVTYT</sequence>
<organism evidence="1 2">
    <name type="scientific">Holotrichia oblita</name>
    <name type="common">Chafer beetle</name>
    <dbReference type="NCBI Taxonomy" id="644536"/>
    <lineage>
        <taxon>Eukaryota</taxon>
        <taxon>Metazoa</taxon>
        <taxon>Ecdysozoa</taxon>
        <taxon>Arthropoda</taxon>
        <taxon>Hexapoda</taxon>
        <taxon>Insecta</taxon>
        <taxon>Pterygota</taxon>
        <taxon>Neoptera</taxon>
        <taxon>Endopterygota</taxon>
        <taxon>Coleoptera</taxon>
        <taxon>Polyphaga</taxon>
        <taxon>Scarabaeiformia</taxon>
        <taxon>Scarabaeidae</taxon>
        <taxon>Melolonthinae</taxon>
        <taxon>Holotrichia</taxon>
    </lineage>
</organism>
<reference evidence="1" key="1">
    <citation type="submission" date="2022-04" db="EMBL/GenBank/DDBJ databases">
        <title>Chromosome-scale genome assembly of Holotrichia oblita Faldermann.</title>
        <authorList>
            <person name="Rongchong L."/>
        </authorList>
    </citation>
    <scope>NUCLEOTIDE SEQUENCE</scope>
    <source>
        <strain evidence="1">81SQS9</strain>
    </source>
</reference>
<keyword evidence="2" id="KW-1185">Reference proteome</keyword>
<dbReference type="EMBL" id="CM043015">
    <property type="protein sequence ID" value="KAI4470836.1"/>
    <property type="molecule type" value="Genomic_DNA"/>
</dbReference>
<accession>A0ACB9TVK5</accession>
<dbReference type="Proteomes" id="UP001056778">
    <property type="component" value="Chromosome 1"/>
</dbReference>
<evidence type="ECO:0000313" key="1">
    <source>
        <dbReference type="EMBL" id="KAI4470836.1"/>
    </source>
</evidence>
<protein>
    <submittedName>
        <fullName evidence="1">Zinc finger protein</fullName>
    </submittedName>
</protein>
<evidence type="ECO:0000313" key="2">
    <source>
        <dbReference type="Proteomes" id="UP001056778"/>
    </source>
</evidence>
<name>A0ACB9TVK5_HOLOL</name>
<proteinExistence type="predicted"/>
<comment type="caution">
    <text evidence="1">The sequence shown here is derived from an EMBL/GenBank/DDBJ whole genome shotgun (WGS) entry which is preliminary data.</text>
</comment>